<proteinExistence type="predicted"/>
<keyword evidence="2" id="KW-1185">Reference proteome</keyword>
<name>A0ABP6KZ95_9ACTN</name>
<comment type="caution">
    <text evidence="1">The sequence shown here is derived from an EMBL/GenBank/DDBJ whole genome shotgun (WGS) entry which is preliminary data.</text>
</comment>
<dbReference type="EMBL" id="BAAAWD010000016">
    <property type="protein sequence ID" value="GAA3027635.1"/>
    <property type="molecule type" value="Genomic_DNA"/>
</dbReference>
<evidence type="ECO:0000313" key="1">
    <source>
        <dbReference type="EMBL" id="GAA3027635.1"/>
    </source>
</evidence>
<sequence length="62" mass="7020">MTTRGRYSHRQDVQIRVVGTPGQVARKVTQLAQVLTITHQSRQVPRSDESGLVTVYLDVRDD</sequence>
<gene>
    <name evidence="1" type="ORF">GCM10017559_62390</name>
</gene>
<dbReference type="RefSeq" id="WP_344902132.1">
    <property type="nucleotide sequence ID" value="NZ_BAAAWD010000016.1"/>
</dbReference>
<organism evidence="1 2">
    <name type="scientific">Streptosporangium longisporum</name>
    <dbReference type="NCBI Taxonomy" id="46187"/>
    <lineage>
        <taxon>Bacteria</taxon>
        <taxon>Bacillati</taxon>
        <taxon>Actinomycetota</taxon>
        <taxon>Actinomycetes</taxon>
        <taxon>Streptosporangiales</taxon>
        <taxon>Streptosporangiaceae</taxon>
        <taxon>Streptosporangium</taxon>
    </lineage>
</organism>
<evidence type="ECO:0000313" key="2">
    <source>
        <dbReference type="Proteomes" id="UP001499930"/>
    </source>
</evidence>
<accession>A0ABP6KZ95</accession>
<evidence type="ECO:0008006" key="3">
    <source>
        <dbReference type="Google" id="ProtNLM"/>
    </source>
</evidence>
<protein>
    <recommendedName>
        <fullName evidence="3">ACT domain-containing protein</fullName>
    </recommendedName>
</protein>
<dbReference type="Proteomes" id="UP001499930">
    <property type="component" value="Unassembled WGS sequence"/>
</dbReference>
<reference evidence="2" key="1">
    <citation type="journal article" date="2019" name="Int. J. Syst. Evol. Microbiol.">
        <title>The Global Catalogue of Microorganisms (GCM) 10K type strain sequencing project: providing services to taxonomists for standard genome sequencing and annotation.</title>
        <authorList>
            <consortium name="The Broad Institute Genomics Platform"/>
            <consortium name="The Broad Institute Genome Sequencing Center for Infectious Disease"/>
            <person name="Wu L."/>
            <person name="Ma J."/>
        </authorList>
    </citation>
    <scope>NUCLEOTIDE SEQUENCE [LARGE SCALE GENOMIC DNA]</scope>
    <source>
        <strain evidence="2">JCM 3106</strain>
    </source>
</reference>